<sequence>MASSYVVTATPARYISLLCAQFAHKLPVSVDEQHGCIEFAFGLAHLHADSAGLHLTALSNSAQDLEKLKHLIATHFERFAWQAELNLDWQ</sequence>
<comment type="caution">
    <text evidence="1">The sequence shown here is derived from an EMBL/GenBank/DDBJ whole genome shotgun (WGS) entry which is preliminary data.</text>
</comment>
<dbReference type="Proteomes" id="UP000307541">
    <property type="component" value="Unassembled WGS sequence"/>
</dbReference>
<name>A0A4T2A844_9PSED</name>
<proteinExistence type="predicted"/>
<dbReference type="OrthoDB" id="9806511at2"/>
<organism evidence="1 2">
    <name type="scientific">Pseudomonas leptonychotis</name>
    <dbReference type="NCBI Taxonomy" id="2448482"/>
    <lineage>
        <taxon>Bacteria</taxon>
        <taxon>Pseudomonadati</taxon>
        <taxon>Pseudomonadota</taxon>
        <taxon>Gammaproteobacteria</taxon>
        <taxon>Pseudomonadales</taxon>
        <taxon>Pseudomonadaceae</taxon>
        <taxon>Pseudomonas</taxon>
    </lineage>
</organism>
<dbReference type="Gene3D" id="3.30.310.50">
    <property type="entry name" value="Alpha-D-phosphohexomutase, C-terminal domain"/>
    <property type="match status" value="1"/>
</dbReference>
<protein>
    <submittedName>
        <fullName evidence="1">DUF2218 domain-containing protein</fullName>
    </submittedName>
</protein>
<evidence type="ECO:0000313" key="1">
    <source>
        <dbReference type="EMBL" id="TIH11176.1"/>
    </source>
</evidence>
<accession>A0A4T2A844</accession>
<reference evidence="1 2" key="1">
    <citation type="submission" date="2018-10" db="EMBL/GenBank/DDBJ databases">
        <title>Pseudomonas leptonychotis sp. nov., isolated from Weddell seals in Antarctica.</title>
        <authorList>
            <person name="Novakova D."/>
            <person name="Svec P."/>
            <person name="Kralova S."/>
            <person name="Kristofova L."/>
            <person name="Zeman M."/>
            <person name="Pantucek R."/>
            <person name="Maslanova I."/>
            <person name="Sedlacek I."/>
        </authorList>
    </citation>
    <scope>NUCLEOTIDE SEQUENCE [LARGE SCALE GENOMIC DNA]</scope>
    <source>
        <strain evidence="1 2">CCM 8849</strain>
    </source>
</reference>
<dbReference type="Pfam" id="PF09981">
    <property type="entry name" value="DUF2218"/>
    <property type="match status" value="1"/>
</dbReference>
<keyword evidence="2" id="KW-1185">Reference proteome</keyword>
<dbReference type="EMBL" id="RFLV01000001">
    <property type="protein sequence ID" value="TIH11176.1"/>
    <property type="molecule type" value="Genomic_DNA"/>
</dbReference>
<evidence type="ECO:0000313" key="2">
    <source>
        <dbReference type="Proteomes" id="UP000307541"/>
    </source>
</evidence>
<dbReference type="InterPro" id="IPR014543">
    <property type="entry name" value="UCP028291"/>
</dbReference>
<gene>
    <name evidence="1" type="ORF">D8779_04210</name>
</gene>
<dbReference type="AlphaFoldDB" id="A0A4T2A844"/>